<dbReference type="eggNOG" id="ENOG502RXXF">
    <property type="taxonomic scope" value="Eukaryota"/>
</dbReference>
<evidence type="ECO:0000313" key="6">
    <source>
        <dbReference type="Proteomes" id="UP000012174"/>
    </source>
</evidence>
<dbReference type="PANTHER" id="PTHR43792">
    <property type="entry name" value="GNAT FAMILY, PUTATIVE (AFU_ORTHOLOGUE AFUA_3G00765)-RELATED-RELATED"/>
    <property type="match status" value="1"/>
</dbReference>
<name>M7TGL0_EUTLA</name>
<keyword evidence="6" id="KW-1185">Reference proteome</keyword>
<reference evidence="6" key="1">
    <citation type="journal article" date="2013" name="Genome Announc.">
        <title>Draft genome sequence of the grapevine dieback fungus Eutypa lata UCR-EL1.</title>
        <authorList>
            <person name="Blanco-Ulate B."/>
            <person name="Rolshausen P.E."/>
            <person name="Cantu D."/>
        </authorList>
    </citation>
    <scope>NUCLEOTIDE SEQUENCE [LARGE SCALE GENOMIC DNA]</scope>
    <source>
        <strain evidence="6">UCR-EL1</strain>
    </source>
</reference>
<evidence type="ECO:0000256" key="2">
    <source>
        <dbReference type="ARBA" id="ARBA00023315"/>
    </source>
</evidence>
<dbReference type="AlphaFoldDB" id="M7TGL0"/>
<sequence>MASSSAPPPPPPTSTSDHIIPETAIIVTDKCYVRPWEETDVEASAELCNDPEIGRWMRNTFPHPYTLENAKSWVEIAVPKPGKPVHHFVIVSREDGGGAFAGAVGLKVRDDIQARNWELGYWVGRRYWGKGLATAAVGPFVRWAFRSHPDLLRLHAEVFEGNPGSEAVLRKVGFVKEGLLRQAVFKNGVVLDQSVYGLLRQDVESN</sequence>
<dbReference type="SUPFAM" id="SSF55729">
    <property type="entry name" value="Acyl-CoA N-acyltransferases (Nat)"/>
    <property type="match status" value="1"/>
</dbReference>
<dbReference type="OMA" id="FAVTRML"/>
<dbReference type="InterPro" id="IPR051531">
    <property type="entry name" value="N-acetyltransferase"/>
</dbReference>
<evidence type="ECO:0000259" key="4">
    <source>
        <dbReference type="PROSITE" id="PS51186"/>
    </source>
</evidence>
<comment type="similarity">
    <text evidence="3">Belongs to the acetyltransferase family. RimJ subfamily.</text>
</comment>
<dbReference type="KEGG" id="ela:UCREL1_7153"/>
<feature type="domain" description="N-acetyltransferase" evidence="4">
    <location>
        <begin position="39"/>
        <end position="196"/>
    </location>
</feature>
<dbReference type="Gene3D" id="3.40.630.30">
    <property type="match status" value="1"/>
</dbReference>
<evidence type="ECO:0000313" key="5">
    <source>
        <dbReference type="EMBL" id="EMR65865.1"/>
    </source>
</evidence>
<evidence type="ECO:0000256" key="1">
    <source>
        <dbReference type="ARBA" id="ARBA00022679"/>
    </source>
</evidence>
<dbReference type="Proteomes" id="UP000012174">
    <property type="component" value="Unassembled WGS sequence"/>
</dbReference>
<dbReference type="EMBL" id="KB706771">
    <property type="protein sequence ID" value="EMR65865.1"/>
    <property type="molecule type" value="Genomic_DNA"/>
</dbReference>
<dbReference type="OrthoDB" id="630895at2759"/>
<dbReference type="Pfam" id="PF13302">
    <property type="entry name" value="Acetyltransf_3"/>
    <property type="match status" value="1"/>
</dbReference>
<dbReference type="PANTHER" id="PTHR43792:SF8">
    <property type="entry name" value="[RIBOSOMAL PROTEIN US5]-ALANINE N-ACETYLTRANSFERASE"/>
    <property type="match status" value="1"/>
</dbReference>
<evidence type="ECO:0000256" key="3">
    <source>
        <dbReference type="ARBA" id="ARBA00038502"/>
    </source>
</evidence>
<organism evidence="5 6">
    <name type="scientific">Eutypa lata (strain UCR-EL1)</name>
    <name type="common">Grapevine dieback disease fungus</name>
    <name type="synonym">Eutypa armeniacae</name>
    <dbReference type="NCBI Taxonomy" id="1287681"/>
    <lineage>
        <taxon>Eukaryota</taxon>
        <taxon>Fungi</taxon>
        <taxon>Dikarya</taxon>
        <taxon>Ascomycota</taxon>
        <taxon>Pezizomycotina</taxon>
        <taxon>Sordariomycetes</taxon>
        <taxon>Xylariomycetidae</taxon>
        <taxon>Xylariales</taxon>
        <taxon>Diatrypaceae</taxon>
        <taxon>Eutypa</taxon>
    </lineage>
</organism>
<protein>
    <submittedName>
        <fullName evidence="5">Putative gcn5-related n-acetyltransferase protein</fullName>
    </submittedName>
</protein>
<accession>M7TGL0</accession>
<dbReference type="HOGENOM" id="CLU_013985_3_4_1"/>
<proteinExistence type="inferred from homology"/>
<dbReference type="InterPro" id="IPR016181">
    <property type="entry name" value="Acyl_CoA_acyltransferase"/>
</dbReference>
<dbReference type="InterPro" id="IPR000182">
    <property type="entry name" value="GNAT_dom"/>
</dbReference>
<dbReference type="PROSITE" id="PS51186">
    <property type="entry name" value="GNAT"/>
    <property type="match status" value="1"/>
</dbReference>
<keyword evidence="2" id="KW-0012">Acyltransferase</keyword>
<gene>
    <name evidence="5" type="ORF">UCREL1_7153</name>
</gene>
<keyword evidence="1 5" id="KW-0808">Transferase</keyword>
<dbReference type="GO" id="GO:0016747">
    <property type="term" value="F:acyltransferase activity, transferring groups other than amino-acyl groups"/>
    <property type="evidence" value="ECO:0007669"/>
    <property type="project" value="InterPro"/>
</dbReference>